<dbReference type="Gene3D" id="1.20.1270.340">
    <property type="match status" value="1"/>
</dbReference>
<proteinExistence type="predicted"/>
<reference evidence="3" key="1">
    <citation type="submission" date="2010-08" db="EMBL/GenBank/DDBJ databases">
        <title>Genome comparisons of Edwardsiella bacteria analysed using deep sequencing technology.</title>
        <authorList>
            <person name="van Soest J.J."/>
            <person name="Henkel C.V."/>
            <person name="Jansen H.J."/>
            <person name="van den Hondel C.A.M.J.J."/>
            <person name="Bloemberg G.V."/>
            <person name="Meijer A.H."/>
            <person name="Spaink H.P."/>
        </authorList>
    </citation>
    <scope>NUCLEOTIDE SEQUENCE [LARGE SCALE GENOMIC DNA]</scope>
    <source>
        <strain evidence="3">FL6-60</strain>
    </source>
</reference>
<keyword evidence="1" id="KW-0175">Coiled coil</keyword>
<evidence type="ECO:0000256" key="1">
    <source>
        <dbReference type="SAM" id="Coils"/>
    </source>
</evidence>
<dbReference type="HOGENOM" id="CLU_103284_1_0_6"/>
<dbReference type="InterPro" id="IPR010890">
    <property type="entry name" value="PriC"/>
</dbReference>
<dbReference type="Pfam" id="PF07445">
    <property type="entry name" value="PriC"/>
    <property type="match status" value="1"/>
</dbReference>
<dbReference type="PATRIC" id="fig|718251.5.peg.974"/>
<dbReference type="KEGG" id="etd:ETAF_0948"/>
<dbReference type="InterPro" id="IPR038338">
    <property type="entry name" value="PriC_sf"/>
</dbReference>
<dbReference type="AlphaFoldDB" id="A0A0H3DT02"/>
<evidence type="ECO:0000313" key="2">
    <source>
        <dbReference type="EMBL" id="ADM41067.1"/>
    </source>
</evidence>
<accession>A0A0H3DT02</accession>
<evidence type="ECO:0000313" key="3">
    <source>
        <dbReference type="Proteomes" id="UP000002230"/>
    </source>
</evidence>
<reference evidence="2 3" key="2">
    <citation type="journal article" date="2011" name="BMC Immunol.">
        <title>Comparison of static immersion and intravenous injection systems for exposure of zebrafish embryos to the natural pathogen Edwardsiella tarda.</title>
        <authorList>
            <person name="van Soest J.J."/>
            <person name="Stockhammer O.W."/>
            <person name="Ordas A."/>
            <person name="Bloemberg G.V."/>
            <person name="Spaink H.P."/>
            <person name="Meijer A.H."/>
        </authorList>
    </citation>
    <scope>NUCLEOTIDE SEQUENCE [LARGE SCALE GENOMIC DNA]</scope>
    <source>
        <strain evidence="2 3">FL6-60</strain>
    </source>
</reference>
<gene>
    <name evidence="2" type="ordered locus">ETAF_0948</name>
</gene>
<feature type="coiled-coil region" evidence="1">
    <location>
        <begin position="143"/>
        <end position="177"/>
    </location>
</feature>
<dbReference type="Proteomes" id="UP000002230">
    <property type="component" value="Chromosome"/>
</dbReference>
<keyword evidence="3" id="KW-1185">Reference proteome</keyword>
<dbReference type="EMBL" id="CP002154">
    <property type="protein sequence ID" value="ADM41067.1"/>
    <property type="molecule type" value="Genomic_DNA"/>
</dbReference>
<protein>
    <submittedName>
        <fullName evidence="2">Primosomal replication protein N prime prime</fullName>
    </submittedName>
</protein>
<organism evidence="2 3">
    <name type="scientific">Edwardsiella tarda (strain FL6-60)</name>
    <dbReference type="NCBI Taxonomy" id="718251"/>
    <lineage>
        <taxon>Bacteria</taxon>
        <taxon>Pseudomonadati</taxon>
        <taxon>Pseudomonadota</taxon>
        <taxon>Gammaproteobacteria</taxon>
        <taxon>Enterobacterales</taxon>
        <taxon>Hafniaceae</taxon>
        <taxon>Edwardsiella</taxon>
    </lineage>
</organism>
<sequence length="179" mass="21054">MSSQQMLNQLEQRLQRLAQALAPLAEQPAARSRFDRALFMTHGTRLKDYLQETRDNFTALQRAVGAGQRQQVAFLAERLLAQMAALQREQATQTLRRQEPQRAESAGDLYQELARHQDYERRLHTMVRERELRLAACQTLAQQQQIQRELAAMEGRLQRCRQALRRIEKQIERRENGFR</sequence>
<name>A0A0H3DT02_EDWTF</name>